<dbReference type="PANTHER" id="PTHR32282">
    <property type="entry name" value="BINDING PROTEIN TRANSPEPTIDASE, PUTATIVE-RELATED"/>
    <property type="match status" value="1"/>
</dbReference>
<dbReference type="eggNOG" id="COG0744">
    <property type="taxonomic scope" value="Bacteria"/>
</dbReference>
<dbReference type="KEGG" id="dsl:Dacsa_0841"/>
<dbReference type="GO" id="GO:0009252">
    <property type="term" value="P:peptidoglycan biosynthetic process"/>
    <property type="evidence" value="ECO:0007669"/>
    <property type="project" value="TreeGrafter"/>
</dbReference>
<gene>
    <name evidence="11" type="ORF">Dacsa_0841</name>
</gene>
<dbReference type="SUPFAM" id="SSF53955">
    <property type="entry name" value="Lysozyme-like"/>
    <property type="match status" value="1"/>
</dbReference>
<evidence type="ECO:0000313" key="11">
    <source>
        <dbReference type="EMBL" id="AFZ49587.1"/>
    </source>
</evidence>
<comment type="catalytic activity">
    <reaction evidence="7">
        <text>Preferential cleavage: (Ac)2-L-Lys-D-Ala-|-D-Ala. Also transpeptidation of peptidyl-alanyl moieties that are N-acyl substituents of D-alanine.</text>
        <dbReference type="EC" id="3.4.16.4"/>
    </reaction>
</comment>
<keyword evidence="9" id="KW-1133">Transmembrane helix</keyword>
<dbReference type="InterPro" id="IPR023346">
    <property type="entry name" value="Lysozyme-like_dom_sf"/>
</dbReference>
<accession>K9YSV6</accession>
<organism evidence="11 12">
    <name type="scientific">Dactylococcopsis salina (strain PCC 8305)</name>
    <name type="common">Myxobactron salinum</name>
    <dbReference type="NCBI Taxonomy" id="13035"/>
    <lineage>
        <taxon>Bacteria</taxon>
        <taxon>Bacillati</taxon>
        <taxon>Cyanobacteriota</taxon>
        <taxon>Cyanophyceae</taxon>
        <taxon>Nodosilineales</taxon>
        <taxon>Cymatolegaceae</taxon>
        <taxon>Dactylococcopsis</taxon>
    </lineage>
</organism>
<feature type="domain" description="FHA" evidence="10">
    <location>
        <begin position="59"/>
        <end position="110"/>
    </location>
</feature>
<sequence>MNNRKQSESASTNNFLTQAIQTVQAQALTLKPSAKVPELHIKNGREKQISKHPLVGNRYLLGRSSRASDIVIRNSLISQIHISINQDQKGNYFVKDEDSLNGIYIGKRKKSSFPLRHGDKFTLGPPNVADVVEITYHNPPPLLLQSLSYFFYGVGGVAVILAVLIGIQWTKFSVQPLPLGVQGPVVVYSRDGQTPLRPLQSNTHQELEKLSDFSPYLPDAVIASEDTRFYWHFGVDPIGVLRAAIINFTASDVRQGASTLTQQLARSLYPDYVGRENTIERKLNEMIVALKLETFYSKDRILLTYLNRVYLGVGSYGFEDAAQFYFDKSAMDLNLSEAATLVAILPAPNAYNPVRNYETAVKFRDRVIDRMAKLGMVSSEEAQRARRSRIEVSPKAKQTFSQIRAPYFYNHVFVELQQLLGSELASEGNFIVETSIDLNRQTIAENQLRENISNQGSFYGYNQGAMVTLDSETGAILALVGGKNYQESQFNRATQAQRQPGSTFKVFAYAAALEQGISPNKTYSCTPITWQGQNYRGCERSSGNITLGRGLAQSENAVALRVAKDVGLKQVVEMAQRLGVSSSLNPVPGLVLGQSEVNVLEMTGAYAVFDHNGIKNHPHGITRIFDGGDCSNPDDYQTCRLIYDDNNDAALDRPVISSETAATMTQWLQGVVREGTGSSANIGKNAAGKTGTTDDAVDLWFIGYLPDENLTTGIWLGNDQPSPTRGSSAAAAQLWGNYMQSMLHP</sequence>
<dbReference type="Pfam" id="PF00912">
    <property type="entry name" value="Transgly"/>
    <property type="match status" value="1"/>
</dbReference>
<keyword evidence="4" id="KW-0808">Transferase</keyword>
<evidence type="ECO:0000256" key="3">
    <source>
        <dbReference type="ARBA" id="ARBA00022676"/>
    </source>
</evidence>
<keyword evidence="6" id="KW-0511">Multifunctional enzyme</keyword>
<protein>
    <submittedName>
        <fullName evidence="11">Penicillin-binding protein, 1A family</fullName>
    </submittedName>
</protein>
<dbReference type="EMBL" id="CP003944">
    <property type="protein sequence ID" value="AFZ49587.1"/>
    <property type="molecule type" value="Genomic_DNA"/>
</dbReference>
<dbReference type="InterPro" id="IPR000253">
    <property type="entry name" value="FHA_dom"/>
</dbReference>
<dbReference type="InterPro" id="IPR008984">
    <property type="entry name" value="SMAD_FHA_dom_sf"/>
</dbReference>
<keyword evidence="9" id="KW-0812">Transmembrane</keyword>
<dbReference type="eggNOG" id="COG1716">
    <property type="taxonomic scope" value="Bacteria"/>
</dbReference>
<evidence type="ECO:0000256" key="1">
    <source>
        <dbReference type="ARBA" id="ARBA00022645"/>
    </source>
</evidence>
<dbReference type="GO" id="GO:0008658">
    <property type="term" value="F:penicillin binding"/>
    <property type="evidence" value="ECO:0007669"/>
    <property type="project" value="InterPro"/>
</dbReference>
<evidence type="ECO:0000256" key="9">
    <source>
        <dbReference type="SAM" id="Phobius"/>
    </source>
</evidence>
<dbReference type="RefSeq" id="WP_015228599.1">
    <property type="nucleotide sequence ID" value="NC_019780.1"/>
</dbReference>
<dbReference type="InterPro" id="IPR036950">
    <property type="entry name" value="PBP_transglycosylase"/>
</dbReference>
<keyword evidence="12" id="KW-1185">Reference proteome</keyword>
<dbReference type="Gene3D" id="1.10.3810.10">
    <property type="entry name" value="Biosynthetic peptidoglycan transglycosylase-like"/>
    <property type="match status" value="1"/>
</dbReference>
<dbReference type="CDD" id="cd00060">
    <property type="entry name" value="FHA"/>
    <property type="match status" value="1"/>
</dbReference>
<evidence type="ECO:0000256" key="7">
    <source>
        <dbReference type="ARBA" id="ARBA00034000"/>
    </source>
</evidence>
<keyword evidence="5" id="KW-0378">Hydrolase</keyword>
<dbReference type="InterPro" id="IPR050396">
    <property type="entry name" value="Glycosyltr_51/Transpeptidase"/>
</dbReference>
<evidence type="ECO:0000256" key="5">
    <source>
        <dbReference type="ARBA" id="ARBA00022801"/>
    </source>
</evidence>
<feature type="transmembrane region" description="Helical" evidence="9">
    <location>
        <begin position="149"/>
        <end position="169"/>
    </location>
</feature>
<dbReference type="InterPro" id="IPR001264">
    <property type="entry name" value="Glyco_trans_51"/>
</dbReference>
<evidence type="ECO:0000256" key="4">
    <source>
        <dbReference type="ARBA" id="ARBA00022679"/>
    </source>
</evidence>
<dbReference type="SMART" id="SM00240">
    <property type="entry name" value="FHA"/>
    <property type="match status" value="1"/>
</dbReference>
<dbReference type="GO" id="GO:0008955">
    <property type="term" value="F:peptidoglycan glycosyltransferase activity"/>
    <property type="evidence" value="ECO:0007669"/>
    <property type="project" value="UniProtKB-EC"/>
</dbReference>
<dbReference type="AlphaFoldDB" id="K9YSV6"/>
<dbReference type="PATRIC" id="fig|13035.3.peg.940"/>
<dbReference type="PROSITE" id="PS50006">
    <property type="entry name" value="FHA_DOMAIN"/>
    <property type="match status" value="1"/>
</dbReference>
<name>K9YSV6_DACS8</name>
<dbReference type="SUPFAM" id="SSF49879">
    <property type="entry name" value="SMAD/FHA domain"/>
    <property type="match status" value="1"/>
</dbReference>
<dbReference type="InterPro" id="IPR001460">
    <property type="entry name" value="PCN-bd_Tpept"/>
</dbReference>
<dbReference type="HOGENOM" id="CLU_006354_2_7_3"/>
<dbReference type="GO" id="GO:0006508">
    <property type="term" value="P:proteolysis"/>
    <property type="evidence" value="ECO:0007669"/>
    <property type="project" value="UniProtKB-KW"/>
</dbReference>
<dbReference type="GO" id="GO:0030288">
    <property type="term" value="C:outer membrane-bounded periplasmic space"/>
    <property type="evidence" value="ECO:0007669"/>
    <property type="project" value="TreeGrafter"/>
</dbReference>
<reference evidence="11" key="1">
    <citation type="submission" date="2012-04" db="EMBL/GenBank/DDBJ databases">
        <title>Finished genome of Dactylococcopsis salina PCC 8305.</title>
        <authorList>
            <consortium name="US DOE Joint Genome Institute"/>
            <person name="Gugger M."/>
            <person name="Coursin T."/>
            <person name="Rippka R."/>
            <person name="Tandeau De Marsac N."/>
            <person name="Huntemann M."/>
            <person name="Wei C.-L."/>
            <person name="Han J."/>
            <person name="Detter J.C."/>
            <person name="Han C."/>
            <person name="Tapia R."/>
            <person name="Daligault H."/>
            <person name="Chen A."/>
            <person name="Krypides N."/>
            <person name="Mavromatis K."/>
            <person name="Markowitz V."/>
            <person name="Szeto E."/>
            <person name="Ivanova N."/>
            <person name="Ovchinnikova G."/>
            <person name="Pagani I."/>
            <person name="Pati A."/>
            <person name="Goodwin L."/>
            <person name="Peters L."/>
            <person name="Pitluck S."/>
            <person name="Woyke T."/>
            <person name="Kerfeld C."/>
        </authorList>
    </citation>
    <scope>NUCLEOTIDE SEQUENCE [LARGE SCALE GENOMIC DNA]</scope>
    <source>
        <strain evidence="11">PCC 8305</strain>
    </source>
</reference>
<dbReference type="Gene3D" id="2.60.200.20">
    <property type="match status" value="1"/>
</dbReference>
<dbReference type="STRING" id="13035.Dacsa_0841"/>
<dbReference type="PANTHER" id="PTHR32282:SF31">
    <property type="entry name" value="PEPTIDOGLYCAN GLYCOSYLTRANSFERASE"/>
    <property type="match status" value="1"/>
</dbReference>
<dbReference type="OrthoDB" id="9766909at2"/>
<dbReference type="InterPro" id="IPR012338">
    <property type="entry name" value="Beta-lactam/transpept-like"/>
</dbReference>
<keyword evidence="3" id="KW-0328">Glycosyltransferase</keyword>
<evidence type="ECO:0000313" key="12">
    <source>
        <dbReference type="Proteomes" id="UP000010482"/>
    </source>
</evidence>
<dbReference type="Gene3D" id="3.40.710.10">
    <property type="entry name" value="DD-peptidase/beta-lactamase superfamily"/>
    <property type="match status" value="1"/>
</dbReference>
<comment type="catalytic activity">
    <reaction evidence="8">
        <text>[GlcNAc-(1-&gt;4)-Mur2Ac(oyl-L-Ala-gamma-D-Glu-L-Lys-D-Ala-D-Ala)](n)-di-trans,octa-cis-undecaprenyl diphosphate + beta-D-GlcNAc-(1-&gt;4)-Mur2Ac(oyl-L-Ala-gamma-D-Glu-L-Lys-D-Ala-D-Ala)-di-trans,octa-cis-undecaprenyl diphosphate = [GlcNAc-(1-&gt;4)-Mur2Ac(oyl-L-Ala-gamma-D-Glu-L-Lys-D-Ala-D-Ala)](n+1)-di-trans,octa-cis-undecaprenyl diphosphate + di-trans,octa-cis-undecaprenyl diphosphate + H(+)</text>
        <dbReference type="Rhea" id="RHEA:23708"/>
        <dbReference type="Rhea" id="RHEA-COMP:9602"/>
        <dbReference type="Rhea" id="RHEA-COMP:9603"/>
        <dbReference type="ChEBI" id="CHEBI:15378"/>
        <dbReference type="ChEBI" id="CHEBI:58405"/>
        <dbReference type="ChEBI" id="CHEBI:60033"/>
        <dbReference type="ChEBI" id="CHEBI:78435"/>
        <dbReference type="EC" id="2.4.99.28"/>
    </reaction>
</comment>
<evidence type="ECO:0000256" key="2">
    <source>
        <dbReference type="ARBA" id="ARBA00022670"/>
    </source>
</evidence>
<dbReference type="GO" id="GO:0009002">
    <property type="term" value="F:serine-type D-Ala-D-Ala carboxypeptidase activity"/>
    <property type="evidence" value="ECO:0007669"/>
    <property type="project" value="UniProtKB-EC"/>
</dbReference>
<dbReference type="Pfam" id="PF00905">
    <property type="entry name" value="Transpeptidase"/>
    <property type="match status" value="1"/>
</dbReference>
<evidence type="ECO:0000256" key="6">
    <source>
        <dbReference type="ARBA" id="ARBA00023268"/>
    </source>
</evidence>
<proteinExistence type="predicted"/>
<evidence type="ECO:0000256" key="8">
    <source>
        <dbReference type="ARBA" id="ARBA00049902"/>
    </source>
</evidence>
<keyword evidence="9" id="KW-0472">Membrane</keyword>
<evidence type="ECO:0000259" key="10">
    <source>
        <dbReference type="PROSITE" id="PS50006"/>
    </source>
</evidence>
<keyword evidence="2" id="KW-0645">Protease</keyword>
<dbReference type="Pfam" id="PF00498">
    <property type="entry name" value="FHA"/>
    <property type="match status" value="1"/>
</dbReference>
<dbReference type="SUPFAM" id="SSF56601">
    <property type="entry name" value="beta-lactamase/transpeptidase-like"/>
    <property type="match status" value="1"/>
</dbReference>
<keyword evidence="1" id="KW-0121">Carboxypeptidase</keyword>
<dbReference type="NCBIfam" id="TIGR02074">
    <property type="entry name" value="PBP_1a_fam"/>
    <property type="match status" value="1"/>
</dbReference>
<dbReference type="Proteomes" id="UP000010482">
    <property type="component" value="Chromosome"/>
</dbReference>